<feature type="compositionally biased region" description="Basic and acidic residues" evidence="1">
    <location>
        <begin position="88"/>
        <end position="100"/>
    </location>
</feature>
<proteinExistence type="predicted"/>
<evidence type="ECO:0000313" key="3">
    <source>
        <dbReference type="Proteomes" id="UP000267096"/>
    </source>
</evidence>
<dbReference type="AlphaFoldDB" id="A0A0M3JDZ7"/>
<sequence length="125" mass="13620">MLNSGVCLQSASAIWDFCALASEGNRLPEEDIRKTISFCASLLNVFGALTLTLERFSEQLSLFYLHFESVVVQLLQKGYVNAIPKPEQNGDAKGDGRMVESDEPAGMGDGQGDRNVADEMDNMGQ</sequence>
<evidence type="ECO:0000256" key="1">
    <source>
        <dbReference type="SAM" id="MobiDB-lite"/>
    </source>
</evidence>
<dbReference type="Proteomes" id="UP000267096">
    <property type="component" value="Unassembled WGS sequence"/>
</dbReference>
<organism evidence="4">
    <name type="scientific">Anisakis simplex</name>
    <name type="common">Herring worm</name>
    <dbReference type="NCBI Taxonomy" id="6269"/>
    <lineage>
        <taxon>Eukaryota</taxon>
        <taxon>Metazoa</taxon>
        <taxon>Ecdysozoa</taxon>
        <taxon>Nematoda</taxon>
        <taxon>Chromadorea</taxon>
        <taxon>Rhabditida</taxon>
        <taxon>Spirurina</taxon>
        <taxon>Ascaridomorpha</taxon>
        <taxon>Ascaridoidea</taxon>
        <taxon>Anisakidae</taxon>
        <taxon>Anisakis</taxon>
        <taxon>Anisakis simplex complex</taxon>
    </lineage>
</organism>
<dbReference type="EMBL" id="UYRR01011243">
    <property type="protein sequence ID" value="VDK25830.1"/>
    <property type="molecule type" value="Genomic_DNA"/>
</dbReference>
<gene>
    <name evidence="2" type="ORF">ASIM_LOCUS5630</name>
</gene>
<reference evidence="4" key="1">
    <citation type="submission" date="2017-02" db="UniProtKB">
        <authorList>
            <consortium name="WormBaseParasite"/>
        </authorList>
    </citation>
    <scope>IDENTIFICATION</scope>
</reference>
<evidence type="ECO:0000313" key="4">
    <source>
        <dbReference type="WBParaSite" id="ASIM_0000583801-mRNA-1"/>
    </source>
</evidence>
<feature type="region of interest" description="Disordered" evidence="1">
    <location>
        <begin position="84"/>
        <end position="125"/>
    </location>
</feature>
<dbReference type="WBParaSite" id="ASIM_0000583801-mRNA-1">
    <property type="protein sequence ID" value="ASIM_0000583801-mRNA-1"/>
    <property type="gene ID" value="ASIM_0000583801"/>
</dbReference>
<dbReference type="OrthoDB" id="422220at2759"/>
<name>A0A0M3JDZ7_ANISI</name>
<evidence type="ECO:0000313" key="2">
    <source>
        <dbReference type="EMBL" id="VDK25830.1"/>
    </source>
</evidence>
<reference evidence="2 3" key="2">
    <citation type="submission" date="2018-11" db="EMBL/GenBank/DDBJ databases">
        <authorList>
            <consortium name="Pathogen Informatics"/>
        </authorList>
    </citation>
    <scope>NUCLEOTIDE SEQUENCE [LARGE SCALE GENOMIC DNA]</scope>
</reference>
<protein>
    <submittedName>
        <fullName evidence="4">VPS9 domain-containing protein</fullName>
    </submittedName>
</protein>
<accession>A0A0M3JDZ7</accession>
<keyword evidence="3" id="KW-1185">Reference proteome</keyword>